<evidence type="ECO:0000313" key="1">
    <source>
        <dbReference type="EMBL" id="MFG1370707.1"/>
    </source>
</evidence>
<name>A0ABW6ZPQ9_9HYPH</name>
<dbReference type="InterPro" id="IPR010633">
    <property type="entry name" value="Phage_lambda_GpZ"/>
</dbReference>
<protein>
    <submittedName>
        <fullName evidence="1">Phage tail protein</fullName>
    </submittedName>
</protein>
<gene>
    <name evidence="1" type="ORF">V5F32_00860</name>
</gene>
<keyword evidence="2" id="KW-1185">Reference proteome</keyword>
<reference evidence="1 2" key="1">
    <citation type="submission" date="2024-02" db="EMBL/GenBank/DDBJ databases">
        <title>Expansion and revision of Xanthobacter and proposal of Roseixanthobacter gen. nov.</title>
        <authorList>
            <person name="Soltysiak M.P.M."/>
            <person name="Jalihal A."/>
            <person name="Ory A."/>
            <person name="Chrisophersen C."/>
            <person name="Lee A.D."/>
            <person name="Boulton J."/>
            <person name="Springer M."/>
        </authorList>
    </citation>
    <scope>NUCLEOTIDE SEQUENCE [LARGE SCALE GENOMIC DNA]</scope>
    <source>
        <strain evidence="1 2">23A</strain>
    </source>
</reference>
<evidence type="ECO:0000313" key="2">
    <source>
        <dbReference type="Proteomes" id="UP001604002"/>
    </source>
</evidence>
<dbReference type="Pfam" id="PF06763">
    <property type="entry name" value="Minor_tail_Z"/>
    <property type="match status" value="1"/>
</dbReference>
<sequence length="241" mass="26531">MATPKPSRWGQYNAKQTERIRGESESVLSGRGLIEGRVLNPNGTIGRSRSDLTRGVANGPLMSTAVGISVEWQGLARIRELLERAAQVSPQAVARALNRTVEKARTDVTRALVKQTGLKFGTVRKATSLWRASAGSLTAEIRAKGGYTSLKEFSARQTKKGVSAAPWGRRQVFDHTFMVKRYGGHVYKREGKDRFPLRKLYGPAIPVEMVKGASRDAFFRAVESELPKRLDHELGRVLGGS</sequence>
<dbReference type="RefSeq" id="WP_393990795.1">
    <property type="nucleotide sequence ID" value="NZ_JBAFVH010000001.1"/>
</dbReference>
<dbReference type="Proteomes" id="UP001604002">
    <property type="component" value="Unassembled WGS sequence"/>
</dbReference>
<dbReference type="EMBL" id="JBAFVH010000001">
    <property type="protein sequence ID" value="MFG1370707.1"/>
    <property type="molecule type" value="Genomic_DNA"/>
</dbReference>
<comment type="caution">
    <text evidence="1">The sequence shown here is derived from an EMBL/GenBank/DDBJ whole genome shotgun (WGS) entry which is preliminary data.</text>
</comment>
<proteinExistence type="predicted"/>
<organism evidence="1 2">
    <name type="scientific">Xanthobacter oligotrophicus</name>
    <dbReference type="NCBI Taxonomy" id="2607286"/>
    <lineage>
        <taxon>Bacteria</taxon>
        <taxon>Pseudomonadati</taxon>
        <taxon>Pseudomonadota</taxon>
        <taxon>Alphaproteobacteria</taxon>
        <taxon>Hyphomicrobiales</taxon>
        <taxon>Xanthobacteraceae</taxon>
        <taxon>Xanthobacter</taxon>
    </lineage>
</organism>
<accession>A0ABW6ZPQ9</accession>